<feature type="domain" description="Core-binding (CB)" evidence="6">
    <location>
        <begin position="1"/>
        <end position="83"/>
    </location>
</feature>
<dbReference type="Pfam" id="PF00589">
    <property type="entry name" value="Phage_integrase"/>
    <property type="match status" value="1"/>
</dbReference>
<organism evidence="7 8">
    <name type="scientific">Alkalicoccus saliphilus</name>
    <dbReference type="NCBI Taxonomy" id="200989"/>
    <lineage>
        <taxon>Bacteria</taxon>
        <taxon>Bacillati</taxon>
        <taxon>Bacillota</taxon>
        <taxon>Bacilli</taxon>
        <taxon>Bacillales</taxon>
        <taxon>Bacillaceae</taxon>
        <taxon>Alkalicoccus</taxon>
    </lineage>
</organism>
<dbReference type="InterPro" id="IPR050090">
    <property type="entry name" value="Tyrosine_recombinase_XerCD"/>
</dbReference>
<dbReference type="InterPro" id="IPR004107">
    <property type="entry name" value="Integrase_SAM-like_N"/>
</dbReference>
<evidence type="ECO:0000313" key="8">
    <source>
        <dbReference type="Proteomes" id="UP000240509"/>
    </source>
</evidence>
<dbReference type="Proteomes" id="UP000240509">
    <property type="component" value="Unassembled WGS sequence"/>
</dbReference>
<dbReference type="EMBL" id="PZJJ01000006">
    <property type="protein sequence ID" value="PTL39523.1"/>
    <property type="molecule type" value="Genomic_DNA"/>
</dbReference>
<dbReference type="AlphaFoldDB" id="A0A2T4U7Y9"/>
<dbReference type="RefSeq" id="WP_107584114.1">
    <property type="nucleotide sequence ID" value="NZ_PZJJ01000006.1"/>
</dbReference>
<dbReference type="PANTHER" id="PTHR30349">
    <property type="entry name" value="PHAGE INTEGRASE-RELATED"/>
    <property type="match status" value="1"/>
</dbReference>
<evidence type="ECO:0000256" key="5">
    <source>
        <dbReference type="PROSITE-ProRule" id="PRU01248"/>
    </source>
</evidence>
<comment type="caution">
    <text evidence="7">The sequence shown here is derived from an EMBL/GenBank/DDBJ whole genome shotgun (WGS) entry which is preliminary data.</text>
</comment>
<dbReference type="InterPro" id="IPR011010">
    <property type="entry name" value="DNA_brk_join_enz"/>
</dbReference>
<keyword evidence="2" id="KW-0229">DNA integration</keyword>
<dbReference type="GO" id="GO:0015074">
    <property type="term" value="P:DNA integration"/>
    <property type="evidence" value="ECO:0007669"/>
    <property type="project" value="UniProtKB-KW"/>
</dbReference>
<comment type="similarity">
    <text evidence="1">Belongs to the 'phage' integrase family.</text>
</comment>
<dbReference type="InterPro" id="IPR010998">
    <property type="entry name" value="Integrase_recombinase_N"/>
</dbReference>
<name>A0A2T4U7Y9_9BACI</name>
<dbReference type="InterPro" id="IPR002104">
    <property type="entry name" value="Integrase_catalytic"/>
</dbReference>
<reference evidence="7 8" key="1">
    <citation type="submission" date="2018-03" db="EMBL/GenBank/DDBJ databases">
        <title>Alkalicoccus saliphilus sp. nov., isolated from a mineral pool.</title>
        <authorList>
            <person name="Zhao B."/>
        </authorList>
    </citation>
    <scope>NUCLEOTIDE SEQUENCE [LARGE SCALE GENOMIC DNA]</scope>
    <source>
        <strain evidence="7 8">6AG</strain>
    </source>
</reference>
<dbReference type="GO" id="GO:0003677">
    <property type="term" value="F:DNA binding"/>
    <property type="evidence" value="ECO:0007669"/>
    <property type="project" value="UniProtKB-UniRule"/>
</dbReference>
<dbReference type="PANTHER" id="PTHR30349:SF41">
    <property type="entry name" value="INTEGRASE_RECOMBINASE PROTEIN MJ0367-RELATED"/>
    <property type="match status" value="1"/>
</dbReference>
<keyword evidence="3 5" id="KW-0238">DNA-binding</keyword>
<dbReference type="InterPro" id="IPR044068">
    <property type="entry name" value="CB"/>
</dbReference>
<sequence length="270" mass="31749">MPYGYSSYLKEQGYKDTTIDEHVRQLEYFFIFLDGLYKRQKELYEIVPGDIKQYIKYKKSRDLKISTINKIIAIIRRFFDYAWTIDKVAVDPAQKIRYEAITKEDNEPVDYRTLLELKQTVNQDIETPMKRKIIFMLAMAGLRPDEFNITWNEVIIDKQLIRLFINKTGHERVINISGTDAEVFRQFSENQQSLYVLNSKSRDGLEKPLERMTISLNLRKISEKSNLETLTTNSIRRAYGDYLLETETYESAAEMLGIDKLSLMKLLSSS</sequence>
<proteinExistence type="inferred from homology"/>
<evidence type="ECO:0000256" key="1">
    <source>
        <dbReference type="ARBA" id="ARBA00008857"/>
    </source>
</evidence>
<protein>
    <recommendedName>
        <fullName evidence="6">Core-binding (CB) domain-containing protein</fullName>
    </recommendedName>
</protein>
<dbReference type="OrthoDB" id="2423368at2"/>
<dbReference type="Gene3D" id="1.10.443.10">
    <property type="entry name" value="Intergrase catalytic core"/>
    <property type="match status" value="1"/>
</dbReference>
<dbReference type="GO" id="GO:0006310">
    <property type="term" value="P:DNA recombination"/>
    <property type="evidence" value="ECO:0007669"/>
    <property type="project" value="UniProtKB-KW"/>
</dbReference>
<evidence type="ECO:0000256" key="3">
    <source>
        <dbReference type="ARBA" id="ARBA00023125"/>
    </source>
</evidence>
<dbReference type="PROSITE" id="PS51900">
    <property type="entry name" value="CB"/>
    <property type="match status" value="1"/>
</dbReference>
<keyword evidence="8" id="KW-1185">Reference proteome</keyword>
<evidence type="ECO:0000256" key="4">
    <source>
        <dbReference type="ARBA" id="ARBA00023172"/>
    </source>
</evidence>
<evidence type="ECO:0000313" key="7">
    <source>
        <dbReference type="EMBL" id="PTL39523.1"/>
    </source>
</evidence>
<dbReference type="Gene3D" id="1.10.150.130">
    <property type="match status" value="1"/>
</dbReference>
<dbReference type="Pfam" id="PF02899">
    <property type="entry name" value="Phage_int_SAM_1"/>
    <property type="match status" value="1"/>
</dbReference>
<dbReference type="InterPro" id="IPR013762">
    <property type="entry name" value="Integrase-like_cat_sf"/>
</dbReference>
<dbReference type="SUPFAM" id="SSF56349">
    <property type="entry name" value="DNA breaking-rejoining enzymes"/>
    <property type="match status" value="1"/>
</dbReference>
<evidence type="ECO:0000259" key="6">
    <source>
        <dbReference type="PROSITE" id="PS51900"/>
    </source>
</evidence>
<evidence type="ECO:0000256" key="2">
    <source>
        <dbReference type="ARBA" id="ARBA00022908"/>
    </source>
</evidence>
<accession>A0A2T4U7Y9</accession>
<gene>
    <name evidence="7" type="ORF">C6Y45_05640</name>
</gene>
<keyword evidence="4" id="KW-0233">DNA recombination</keyword>